<evidence type="ECO:0000313" key="1">
    <source>
        <dbReference type="EMBL" id="KAI4330325.1"/>
    </source>
</evidence>
<sequence>MEGGPTPTPSTEATIDASNPIVSTTAGGGDSSCHDNGDADTSAVTAPPTAEGSEEVESAELLMENGSRAVKDGDYVEATECFSRALEIRAARYGELALECVNSYYKYGCALLYKAQEEADPLGAVPKKDGEGKASDKNGISKDTLNGESSMASVSSNVGGDGSSHNEDGVVEDGSGEEEPEEDDKACDAEDLVEADEDESDLDLAWKMLDIARAILDKHSVETVEKVDVLSALAEVALEREDIETSLSDYKNALSILEKLVEPDSRQIAELNFRICLCLEIGSKPEEAIPYCEKAISICKSRVQRLTHEIRMCSKPPSDVDVDQSSSGSRFEATLADKESEIKTLEGLSVELEKKLEDLQQLAANPTSILSEILGIASAKAKEMEKKASSSSAVVSSSRVASCNNSEGFDSPTVSTAHTNGASSGVTDLGVVGRGVKRVSMSSGAVQPSPTKKKSQLGFPEEKRDGNAS</sequence>
<protein>
    <submittedName>
        <fullName evidence="1">Uncharacterized protein</fullName>
    </submittedName>
</protein>
<evidence type="ECO:0000313" key="2">
    <source>
        <dbReference type="Proteomes" id="UP001057402"/>
    </source>
</evidence>
<accession>A0ACB9N1C2</accession>
<dbReference type="Proteomes" id="UP001057402">
    <property type="component" value="Chromosome 8"/>
</dbReference>
<reference evidence="2" key="1">
    <citation type="journal article" date="2023" name="Front. Plant Sci.">
        <title>Chromosomal-level genome assembly of Melastoma candidum provides insights into trichome evolution.</title>
        <authorList>
            <person name="Zhong Y."/>
            <person name="Wu W."/>
            <person name="Sun C."/>
            <person name="Zou P."/>
            <person name="Liu Y."/>
            <person name="Dai S."/>
            <person name="Zhou R."/>
        </authorList>
    </citation>
    <scope>NUCLEOTIDE SEQUENCE [LARGE SCALE GENOMIC DNA]</scope>
</reference>
<gene>
    <name evidence="1" type="ORF">MLD38_028623</name>
</gene>
<organism evidence="1 2">
    <name type="scientific">Melastoma candidum</name>
    <dbReference type="NCBI Taxonomy" id="119954"/>
    <lineage>
        <taxon>Eukaryota</taxon>
        <taxon>Viridiplantae</taxon>
        <taxon>Streptophyta</taxon>
        <taxon>Embryophyta</taxon>
        <taxon>Tracheophyta</taxon>
        <taxon>Spermatophyta</taxon>
        <taxon>Magnoliopsida</taxon>
        <taxon>eudicotyledons</taxon>
        <taxon>Gunneridae</taxon>
        <taxon>Pentapetalae</taxon>
        <taxon>rosids</taxon>
        <taxon>malvids</taxon>
        <taxon>Myrtales</taxon>
        <taxon>Melastomataceae</taxon>
        <taxon>Melastomatoideae</taxon>
        <taxon>Melastomateae</taxon>
        <taxon>Melastoma</taxon>
    </lineage>
</organism>
<comment type="caution">
    <text evidence="1">The sequence shown here is derived from an EMBL/GenBank/DDBJ whole genome shotgun (WGS) entry which is preliminary data.</text>
</comment>
<keyword evidence="2" id="KW-1185">Reference proteome</keyword>
<name>A0ACB9N1C2_9MYRT</name>
<dbReference type="EMBL" id="CM042887">
    <property type="protein sequence ID" value="KAI4330325.1"/>
    <property type="molecule type" value="Genomic_DNA"/>
</dbReference>
<proteinExistence type="predicted"/>